<dbReference type="AlphaFoldDB" id="A0A0M6XNS0"/>
<feature type="binding site" evidence="5">
    <location>
        <position position="206"/>
    </location>
    <ligand>
        <name>Mg(2+)</name>
        <dbReference type="ChEBI" id="CHEBI:18420"/>
        <label>1</label>
        <note>catalytic</note>
    </ligand>
</feature>
<evidence type="ECO:0000256" key="4">
    <source>
        <dbReference type="ARBA" id="ARBA00022842"/>
    </source>
</evidence>
<dbReference type="GO" id="GO:0008934">
    <property type="term" value="F:inositol monophosphate 1-phosphatase activity"/>
    <property type="evidence" value="ECO:0007669"/>
    <property type="project" value="TreeGrafter"/>
</dbReference>
<dbReference type="PANTHER" id="PTHR20854">
    <property type="entry name" value="INOSITOL MONOPHOSPHATASE"/>
    <property type="match status" value="1"/>
</dbReference>
<evidence type="ECO:0000256" key="2">
    <source>
        <dbReference type="ARBA" id="ARBA00022723"/>
    </source>
</evidence>
<dbReference type="InterPro" id="IPR020583">
    <property type="entry name" value="Inositol_monoP_metal-BS"/>
</dbReference>
<dbReference type="PROSITE" id="PS00630">
    <property type="entry name" value="IMP_2"/>
    <property type="match status" value="1"/>
</dbReference>
<dbReference type="Pfam" id="PF00459">
    <property type="entry name" value="Inositol_P"/>
    <property type="match status" value="1"/>
</dbReference>
<dbReference type="InterPro" id="IPR000760">
    <property type="entry name" value="Inositol_monophosphatase-like"/>
</dbReference>
<feature type="binding site" evidence="5">
    <location>
        <position position="87"/>
    </location>
    <ligand>
        <name>Mg(2+)</name>
        <dbReference type="ChEBI" id="CHEBI:18420"/>
        <label>1</label>
        <note>catalytic</note>
    </ligand>
</feature>
<dbReference type="SUPFAM" id="SSF56655">
    <property type="entry name" value="Carbohydrate phosphatase"/>
    <property type="match status" value="1"/>
</dbReference>
<sequence>MPADDLTLLADAALAAGAIARRHFGNGPQTWDKGLGQGPVTEADLEIDAMLRDTLTGARPDYGWLSEETTDGPGRLTRDRVFIIDPIDGTRAFINGEANFSHSLAVVERGRPVAAAVYLPMKDRLYLAAAGRGATRNGAAIAPSGKVTLDGATVLGSKSNFNDVFWHGGRPPVRPQFRSSLAYRLALAAEGRFDAMITLRDAWEWDIAAGALLVAEAGGTIVDRRGGPLRFNNARPLLDGVVAGTPGVARAILDRLV</sequence>
<keyword evidence="7" id="KW-1185">Reference proteome</keyword>
<dbReference type="RefSeq" id="WP_055682017.1">
    <property type="nucleotide sequence ID" value="NZ_CXPG01000014.1"/>
</dbReference>
<feature type="binding site" evidence="5">
    <location>
        <position position="88"/>
    </location>
    <ligand>
        <name>Mg(2+)</name>
        <dbReference type="ChEBI" id="CHEBI:18420"/>
        <label>1</label>
        <note>catalytic</note>
    </ligand>
</feature>
<dbReference type="OrthoDB" id="9785695at2"/>
<feature type="binding site" evidence="5">
    <location>
        <position position="67"/>
    </location>
    <ligand>
        <name>Mg(2+)</name>
        <dbReference type="ChEBI" id="CHEBI:18420"/>
        <label>1</label>
        <note>catalytic</note>
    </ligand>
</feature>
<dbReference type="Gene3D" id="3.30.540.10">
    <property type="entry name" value="Fructose-1,6-Bisphosphatase, subunit A, domain 1"/>
    <property type="match status" value="1"/>
</dbReference>
<dbReference type="Proteomes" id="UP000048908">
    <property type="component" value="Unassembled WGS sequence"/>
</dbReference>
<feature type="binding site" evidence="5">
    <location>
        <position position="85"/>
    </location>
    <ligand>
        <name>Mg(2+)</name>
        <dbReference type="ChEBI" id="CHEBI:18420"/>
        <label>1</label>
        <note>catalytic</note>
    </ligand>
</feature>
<keyword evidence="2 5" id="KW-0479">Metal-binding</keyword>
<reference evidence="6 7" key="1">
    <citation type="submission" date="2015-07" db="EMBL/GenBank/DDBJ databases">
        <authorList>
            <person name="Noorani M."/>
        </authorList>
    </citation>
    <scope>NUCLEOTIDE SEQUENCE [LARGE SCALE GENOMIC DNA]</scope>
    <source>
        <strain evidence="6 7">CECT 5088</strain>
    </source>
</reference>
<dbReference type="GO" id="GO:0007165">
    <property type="term" value="P:signal transduction"/>
    <property type="evidence" value="ECO:0007669"/>
    <property type="project" value="TreeGrafter"/>
</dbReference>
<dbReference type="STRING" id="282197.SAMN04488517_101502"/>
<dbReference type="InterPro" id="IPR020550">
    <property type="entry name" value="Inositol_monophosphatase_CS"/>
</dbReference>
<dbReference type="PRINTS" id="PR00377">
    <property type="entry name" value="IMPHPHTASES"/>
</dbReference>
<dbReference type="Gene3D" id="3.40.190.80">
    <property type="match status" value="1"/>
</dbReference>
<keyword evidence="3 6" id="KW-0378">Hydrolase</keyword>
<dbReference type="GO" id="GO:0006020">
    <property type="term" value="P:inositol metabolic process"/>
    <property type="evidence" value="ECO:0007669"/>
    <property type="project" value="TreeGrafter"/>
</dbReference>
<name>A0A0M6XNS0_9RHOB</name>
<dbReference type="CDD" id="cd01638">
    <property type="entry name" value="CysQ"/>
    <property type="match status" value="1"/>
</dbReference>
<comment type="cofactor">
    <cofactor evidence="5">
        <name>Mg(2+)</name>
        <dbReference type="ChEBI" id="CHEBI:18420"/>
    </cofactor>
</comment>
<dbReference type="EMBL" id="CXPG01000014">
    <property type="protein sequence ID" value="CTQ32568.1"/>
    <property type="molecule type" value="Genomic_DNA"/>
</dbReference>
<gene>
    <name evidence="6" type="primary">suhB_3</name>
    <name evidence="6" type="ORF">JAN5088_01339</name>
</gene>
<protein>
    <submittedName>
        <fullName evidence="6">Inositol-1-monophosphatase</fullName>
        <ecNumber evidence="6">3.1.3.25</ecNumber>
    </submittedName>
</protein>
<evidence type="ECO:0000313" key="7">
    <source>
        <dbReference type="Proteomes" id="UP000048908"/>
    </source>
</evidence>
<dbReference type="PROSITE" id="PS00629">
    <property type="entry name" value="IMP_1"/>
    <property type="match status" value="1"/>
</dbReference>
<organism evidence="6 7">
    <name type="scientific">Jannaschia rubra</name>
    <dbReference type="NCBI Taxonomy" id="282197"/>
    <lineage>
        <taxon>Bacteria</taxon>
        <taxon>Pseudomonadati</taxon>
        <taxon>Pseudomonadota</taxon>
        <taxon>Alphaproteobacteria</taxon>
        <taxon>Rhodobacterales</taxon>
        <taxon>Roseobacteraceae</taxon>
        <taxon>Jannaschia</taxon>
    </lineage>
</organism>
<dbReference type="EC" id="3.1.3.25" evidence="6"/>
<evidence type="ECO:0000256" key="3">
    <source>
        <dbReference type="ARBA" id="ARBA00022801"/>
    </source>
</evidence>
<dbReference type="GO" id="GO:0046872">
    <property type="term" value="F:metal ion binding"/>
    <property type="evidence" value="ECO:0007669"/>
    <property type="project" value="UniProtKB-KW"/>
</dbReference>
<evidence type="ECO:0000313" key="6">
    <source>
        <dbReference type="EMBL" id="CTQ32568.1"/>
    </source>
</evidence>
<accession>A0A0M6XNS0</accession>
<evidence type="ECO:0000256" key="5">
    <source>
        <dbReference type="PIRSR" id="PIRSR600760-2"/>
    </source>
</evidence>
<keyword evidence="4 5" id="KW-0460">Magnesium</keyword>
<proteinExistence type="inferred from homology"/>
<dbReference type="GO" id="GO:0046854">
    <property type="term" value="P:phosphatidylinositol phosphate biosynthetic process"/>
    <property type="evidence" value="ECO:0007669"/>
    <property type="project" value="InterPro"/>
</dbReference>
<evidence type="ECO:0000256" key="1">
    <source>
        <dbReference type="ARBA" id="ARBA00009759"/>
    </source>
</evidence>
<dbReference type="PANTHER" id="PTHR20854:SF4">
    <property type="entry name" value="INOSITOL-1-MONOPHOSPHATASE-RELATED"/>
    <property type="match status" value="1"/>
</dbReference>
<comment type="similarity">
    <text evidence="1">Belongs to the inositol monophosphatase superfamily.</text>
</comment>